<dbReference type="HAMAP" id="MF_01543">
    <property type="entry name" value="FTHFS"/>
    <property type="match status" value="1"/>
</dbReference>
<dbReference type="PROSITE" id="PS00721">
    <property type="entry name" value="FTHFS_1"/>
    <property type="match status" value="1"/>
</dbReference>
<dbReference type="EMBL" id="PUHW01000341">
    <property type="protein sequence ID" value="KAG0686964.1"/>
    <property type="molecule type" value="Genomic_DNA"/>
</dbReference>
<reference evidence="9" key="1">
    <citation type="submission" date="2020-11" db="EMBL/GenBank/DDBJ databases">
        <title>Kefir isolates.</title>
        <authorList>
            <person name="Marcisauskas S."/>
            <person name="Kim Y."/>
            <person name="Blasche S."/>
        </authorList>
    </citation>
    <scope>NUCLEOTIDE SEQUENCE</scope>
    <source>
        <strain evidence="9">Olga-1</strain>
    </source>
</reference>
<dbReference type="CDD" id="cd00477">
    <property type="entry name" value="FTHFS"/>
    <property type="match status" value="1"/>
</dbReference>
<dbReference type="Gene3D" id="3.40.50.300">
    <property type="entry name" value="P-loop containing nucleotide triphosphate hydrolases"/>
    <property type="match status" value="2"/>
</dbReference>
<evidence type="ECO:0000256" key="5">
    <source>
        <dbReference type="ARBA" id="ARBA00022598"/>
    </source>
</evidence>
<dbReference type="Proteomes" id="UP000697127">
    <property type="component" value="Unassembled WGS sequence"/>
</dbReference>
<accession>A0A9P6WGW1</accession>
<dbReference type="InterPro" id="IPR020628">
    <property type="entry name" value="Formate_THF_ligase_CS"/>
</dbReference>
<evidence type="ECO:0000256" key="2">
    <source>
        <dbReference type="ARBA" id="ARBA00011738"/>
    </source>
</evidence>
<comment type="caution">
    <text evidence="9">The sequence shown here is derived from an EMBL/GenBank/DDBJ whole genome shotgun (WGS) entry which is preliminary data.</text>
</comment>
<keyword evidence="5" id="KW-0436">Ligase</keyword>
<evidence type="ECO:0000256" key="4">
    <source>
        <dbReference type="ARBA" id="ARBA00022563"/>
    </source>
</evidence>
<evidence type="ECO:0000313" key="9">
    <source>
        <dbReference type="EMBL" id="KAG0686964.1"/>
    </source>
</evidence>
<dbReference type="FunFam" id="3.10.410.10:FF:000001">
    <property type="entry name" value="Putative formate--tetrahydrofolate ligase"/>
    <property type="match status" value="1"/>
</dbReference>
<keyword evidence="4" id="KW-0554">One-carbon metabolism</keyword>
<evidence type="ECO:0000313" key="10">
    <source>
        <dbReference type="Proteomes" id="UP000697127"/>
    </source>
</evidence>
<dbReference type="Pfam" id="PF01268">
    <property type="entry name" value="FTHFS"/>
    <property type="match status" value="1"/>
</dbReference>
<dbReference type="FunFam" id="3.40.50.300:FF:001123">
    <property type="entry name" value="C-1-tetrahydrofolate synthase, cytoplasmic isoform X2"/>
    <property type="match status" value="1"/>
</dbReference>
<dbReference type="Gene3D" id="1.10.8.770">
    <property type="match status" value="1"/>
</dbReference>
<evidence type="ECO:0000256" key="1">
    <source>
        <dbReference type="ARBA" id="ARBA00004777"/>
    </source>
</evidence>
<keyword evidence="7" id="KW-0658">Purine biosynthesis</keyword>
<dbReference type="GO" id="GO:0006164">
    <property type="term" value="P:purine nucleotide biosynthetic process"/>
    <property type="evidence" value="ECO:0007669"/>
    <property type="project" value="UniProtKB-KW"/>
</dbReference>
<evidence type="ECO:0000256" key="3">
    <source>
        <dbReference type="ARBA" id="ARBA00012295"/>
    </source>
</evidence>
<name>A0A9P6WGW1_9ASCO</name>
<evidence type="ECO:0000256" key="6">
    <source>
        <dbReference type="ARBA" id="ARBA00022741"/>
    </source>
</evidence>
<keyword evidence="6" id="KW-0547">Nucleotide-binding</keyword>
<comment type="pathway">
    <text evidence="1">One-carbon metabolism; tetrahydrofolate interconversion.</text>
</comment>
<proteinExistence type="inferred from homology"/>
<keyword evidence="10" id="KW-1185">Reference proteome</keyword>
<sequence length="654" mass="70772">MSPQFKRLKLDLVKPVPSDFEISRNQVPKHISDVATEAGIVSSELEPYGSYKAKVKLDLLDRLNDNNNGKYILVAGITPTPLGEGKSTTTVGLAQAIGAVLNKTCFANVRQPSMGPTFGVKGGAAGGGYSQVIPMDEFNMHITGDIHAVGMANNLVAAALDTRMFHEATQTDAGLFKRLCPIKKDGSRDIPIGLTYRAKKLGLDLNKINEWNEEEISKYVRLDVDPKTITWKRVLDLNDRSLREVTINEAPTEKGLIRKTGFDITVASEIMAILALSTSLKDMRERFGKIVVASSKSGNPITCEDLGVAGAITAIMKDAIKPNLMQTLEGTPVFVHAGPFANISIGASSILADKMALKLAGTPNSFNEEERKENQGYVITEAGFDFTMGGERFLNIKCRTSGLSPDVIVIVATVRALKVHGGGAEVKAGAPLPFEYTNENIEMLTKGCANLQKHISNAKQYGVDVIVAINKMSSDTDAEHEVIKKASLEAGATDAIVSNHWEEGGEGAKNLAIGVIKCANKEYPNQDINETFHTLYTLDGTIEERIEKIAKIMYGAGSVSFSDIAKEKIKEYTNQGFDKLPICIAKTQYSLSHDAKLKGVPSGFEFPIRDIKASIGAGYLYALADKIMTIPGLATKCGFMNVEVNEKGEIEGLF</sequence>
<dbReference type="GO" id="GO:0006730">
    <property type="term" value="P:one-carbon metabolic process"/>
    <property type="evidence" value="ECO:0007669"/>
    <property type="project" value="UniProtKB-KW"/>
</dbReference>
<evidence type="ECO:0000256" key="7">
    <source>
        <dbReference type="ARBA" id="ARBA00022755"/>
    </source>
</evidence>
<dbReference type="InterPro" id="IPR027417">
    <property type="entry name" value="P-loop_NTPase"/>
</dbReference>
<dbReference type="GO" id="GO:0004329">
    <property type="term" value="F:formate-tetrahydrofolate ligase activity"/>
    <property type="evidence" value="ECO:0007669"/>
    <property type="project" value="UniProtKB-EC"/>
</dbReference>
<dbReference type="AlphaFoldDB" id="A0A9P6WGW1"/>
<dbReference type="OrthoDB" id="5126881at2759"/>
<dbReference type="PROSITE" id="PS00722">
    <property type="entry name" value="FTHFS_2"/>
    <property type="match status" value="1"/>
</dbReference>
<dbReference type="FunFam" id="3.40.50.300:FF:000245">
    <property type="entry name" value="C-1-tetrahydrofolate synthase, cytoplasmic"/>
    <property type="match status" value="1"/>
</dbReference>
<organism evidence="9 10">
    <name type="scientific">Pichia californica</name>
    <dbReference type="NCBI Taxonomy" id="460514"/>
    <lineage>
        <taxon>Eukaryota</taxon>
        <taxon>Fungi</taxon>
        <taxon>Dikarya</taxon>
        <taxon>Ascomycota</taxon>
        <taxon>Saccharomycotina</taxon>
        <taxon>Pichiomycetes</taxon>
        <taxon>Pichiales</taxon>
        <taxon>Pichiaceae</taxon>
        <taxon>Pichia</taxon>
    </lineage>
</organism>
<dbReference type="Gene3D" id="3.10.410.10">
    <property type="entry name" value="Formyltetrahydrofolate synthetase, domain 3"/>
    <property type="match status" value="1"/>
</dbReference>
<evidence type="ECO:0000256" key="8">
    <source>
        <dbReference type="ARBA" id="ARBA00022840"/>
    </source>
</evidence>
<dbReference type="EC" id="6.3.4.3" evidence="3"/>
<dbReference type="GO" id="GO:0005524">
    <property type="term" value="F:ATP binding"/>
    <property type="evidence" value="ECO:0007669"/>
    <property type="project" value="UniProtKB-KW"/>
</dbReference>
<protein>
    <recommendedName>
        <fullName evidence="3">formate--tetrahydrofolate ligase</fullName>
        <ecNumber evidence="3">6.3.4.3</ecNumber>
    </recommendedName>
</protein>
<comment type="subunit">
    <text evidence="2">Homodimer.</text>
</comment>
<keyword evidence="8" id="KW-0067">ATP-binding</keyword>
<gene>
    <name evidence="9" type="primary">ADE3</name>
    <name evidence="9" type="ORF">C6P40_003104</name>
</gene>
<dbReference type="InterPro" id="IPR000559">
    <property type="entry name" value="Formate_THF_ligase"/>
</dbReference>
<dbReference type="SUPFAM" id="SSF52540">
    <property type="entry name" value="P-loop containing nucleoside triphosphate hydrolases"/>
    <property type="match status" value="1"/>
</dbReference>